<evidence type="ECO:0000256" key="12">
    <source>
        <dbReference type="HAMAP-Rule" id="MF_01522"/>
    </source>
</evidence>
<evidence type="ECO:0000313" key="16">
    <source>
        <dbReference type="Proteomes" id="UP000198859"/>
    </source>
</evidence>
<dbReference type="PANTHER" id="PTHR30540:SF79">
    <property type="entry name" value="LOW AFFINITY POTASSIUM TRANSPORT SYSTEM PROTEIN KUP"/>
    <property type="match status" value="1"/>
</dbReference>
<dbReference type="GO" id="GO:0015293">
    <property type="term" value="F:symporter activity"/>
    <property type="evidence" value="ECO:0007669"/>
    <property type="project" value="UniProtKB-UniRule"/>
</dbReference>
<proteinExistence type="inferred from homology"/>
<dbReference type="AlphaFoldDB" id="A0A1H1W9F8"/>
<evidence type="ECO:0000256" key="5">
    <source>
        <dbReference type="ARBA" id="ARBA00022538"/>
    </source>
</evidence>
<dbReference type="EMBL" id="LT629757">
    <property type="protein sequence ID" value="SDS93602.1"/>
    <property type="molecule type" value="Genomic_DNA"/>
</dbReference>
<comment type="subcellular location">
    <subcellularLocation>
        <location evidence="12">Cell membrane</location>
        <topology evidence="12">Multi-pass membrane protein</topology>
    </subcellularLocation>
    <subcellularLocation>
        <location evidence="1">Membrane</location>
        <topology evidence="1">Multi-pass membrane protein</topology>
    </subcellularLocation>
</comment>
<keyword evidence="5 12" id="KW-0633">Potassium transport</keyword>
<keyword evidence="3 12" id="KW-0813">Transport</keyword>
<comment type="similarity">
    <text evidence="2 12">Belongs to the HAK/KUP transporter (TC 2.A.72) family.</text>
</comment>
<dbReference type="Proteomes" id="UP000198859">
    <property type="component" value="Chromosome I"/>
</dbReference>
<evidence type="ECO:0000259" key="14">
    <source>
        <dbReference type="Pfam" id="PF22776"/>
    </source>
</evidence>
<evidence type="ECO:0000256" key="9">
    <source>
        <dbReference type="ARBA" id="ARBA00022989"/>
    </source>
</evidence>
<evidence type="ECO:0000256" key="2">
    <source>
        <dbReference type="ARBA" id="ARBA00007019"/>
    </source>
</evidence>
<dbReference type="RefSeq" id="WP_091731417.1">
    <property type="nucleotide sequence ID" value="NZ_LT629757.1"/>
</dbReference>
<feature type="transmembrane region" description="Helical" evidence="12">
    <location>
        <begin position="411"/>
        <end position="429"/>
    </location>
</feature>
<feature type="transmembrane region" description="Helical" evidence="12">
    <location>
        <begin position="175"/>
        <end position="198"/>
    </location>
</feature>
<evidence type="ECO:0000259" key="13">
    <source>
        <dbReference type="Pfam" id="PF02705"/>
    </source>
</evidence>
<feature type="transmembrane region" description="Helical" evidence="12">
    <location>
        <begin position="145"/>
        <end position="163"/>
    </location>
</feature>
<protein>
    <recommendedName>
        <fullName evidence="12">Probable potassium transport system protein Kup</fullName>
    </recommendedName>
</protein>
<dbReference type="STRING" id="642780.SAMN04488570_3079"/>
<feature type="transmembrane region" description="Helical" evidence="12">
    <location>
        <begin position="218"/>
        <end position="238"/>
    </location>
</feature>
<evidence type="ECO:0000256" key="3">
    <source>
        <dbReference type="ARBA" id="ARBA00022448"/>
    </source>
</evidence>
<dbReference type="GO" id="GO:0005886">
    <property type="term" value="C:plasma membrane"/>
    <property type="evidence" value="ECO:0007669"/>
    <property type="project" value="UniProtKB-SubCell"/>
</dbReference>
<reference evidence="16" key="1">
    <citation type="submission" date="2016-10" db="EMBL/GenBank/DDBJ databases">
        <authorList>
            <person name="Varghese N."/>
            <person name="Submissions S."/>
        </authorList>
    </citation>
    <scope>NUCLEOTIDE SEQUENCE [LARGE SCALE GENOMIC DNA]</scope>
    <source>
        <strain evidence="16">DSM 22127</strain>
    </source>
</reference>
<keyword evidence="16" id="KW-1185">Reference proteome</keyword>
<dbReference type="Pfam" id="PF02705">
    <property type="entry name" value="K_trans"/>
    <property type="match status" value="1"/>
</dbReference>
<dbReference type="InterPro" id="IPR053951">
    <property type="entry name" value="K_trans_N"/>
</dbReference>
<organism evidence="15 16">
    <name type="scientific">Nocardioides scoriae</name>
    <dbReference type="NCBI Taxonomy" id="642780"/>
    <lineage>
        <taxon>Bacteria</taxon>
        <taxon>Bacillati</taxon>
        <taxon>Actinomycetota</taxon>
        <taxon>Actinomycetes</taxon>
        <taxon>Propionibacteriales</taxon>
        <taxon>Nocardioidaceae</taxon>
        <taxon>Nocardioides</taxon>
    </lineage>
</organism>
<feature type="domain" description="K+ potassium transporter integral membrane" evidence="13">
    <location>
        <begin position="14"/>
        <end position="472"/>
    </location>
</feature>
<evidence type="ECO:0000256" key="11">
    <source>
        <dbReference type="ARBA" id="ARBA00023136"/>
    </source>
</evidence>
<keyword evidence="9 12" id="KW-1133">Transmembrane helix</keyword>
<dbReference type="InterPro" id="IPR003855">
    <property type="entry name" value="K+_transporter"/>
</dbReference>
<keyword evidence="10 12" id="KW-0406">Ion transport</keyword>
<accession>A0A1H1W9F8</accession>
<dbReference type="HAMAP" id="MF_01522">
    <property type="entry name" value="Kup"/>
    <property type="match status" value="1"/>
</dbReference>
<feature type="domain" description="K+ potassium transporter C-terminal" evidence="14">
    <location>
        <begin position="488"/>
        <end position="643"/>
    </location>
</feature>
<evidence type="ECO:0000256" key="8">
    <source>
        <dbReference type="ARBA" id="ARBA00022958"/>
    </source>
</evidence>
<evidence type="ECO:0000256" key="10">
    <source>
        <dbReference type="ARBA" id="ARBA00023065"/>
    </source>
</evidence>
<keyword evidence="11 12" id="KW-0472">Membrane</keyword>
<name>A0A1H1W9F8_9ACTN</name>
<feature type="transmembrane region" description="Helical" evidence="12">
    <location>
        <begin position="370"/>
        <end position="391"/>
    </location>
</feature>
<keyword evidence="8 12" id="KW-0630">Potassium</keyword>
<feature type="transmembrane region" description="Helical" evidence="12">
    <location>
        <begin position="51"/>
        <end position="72"/>
    </location>
</feature>
<dbReference type="InterPro" id="IPR023051">
    <property type="entry name" value="Kup"/>
</dbReference>
<feature type="transmembrane region" description="Helical" evidence="12">
    <location>
        <begin position="293"/>
        <end position="318"/>
    </location>
</feature>
<dbReference type="OrthoDB" id="9805577at2"/>
<evidence type="ECO:0000256" key="1">
    <source>
        <dbReference type="ARBA" id="ARBA00004141"/>
    </source>
</evidence>
<feature type="transmembrane region" description="Helical" evidence="12">
    <location>
        <begin position="104"/>
        <end position="125"/>
    </location>
</feature>
<keyword evidence="7 12" id="KW-0769">Symport</keyword>
<comment type="function">
    <text evidence="12">Transport of potassium into the cell. Likely operates as a K(+):H(+) symporter.</text>
</comment>
<evidence type="ECO:0000256" key="4">
    <source>
        <dbReference type="ARBA" id="ARBA00022475"/>
    </source>
</evidence>
<dbReference type="InterPro" id="IPR053952">
    <property type="entry name" value="K_trans_C"/>
</dbReference>
<evidence type="ECO:0000256" key="6">
    <source>
        <dbReference type="ARBA" id="ARBA00022692"/>
    </source>
</evidence>
<keyword evidence="6 12" id="KW-0812">Transmembrane</keyword>
<feature type="transmembrane region" description="Helical" evidence="12">
    <location>
        <begin position="250"/>
        <end position="273"/>
    </location>
</feature>
<keyword evidence="4 12" id="KW-1003">Cell membrane</keyword>
<feature type="transmembrane region" description="Helical" evidence="12">
    <location>
        <begin position="435"/>
        <end position="453"/>
    </location>
</feature>
<dbReference type="GO" id="GO:0015079">
    <property type="term" value="F:potassium ion transmembrane transporter activity"/>
    <property type="evidence" value="ECO:0007669"/>
    <property type="project" value="UniProtKB-UniRule"/>
</dbReference>
<evidence type="ECO:0000313" key="15">
    <source>
        <dbReference type="EMBL" id="SDS93602.1"/>
    </source>
</evidence>
<evidence type="ECO:0000256" key="7">
    <source>
        <dbReference type="ARBA" id="ARBA00022847"/>
    </source>
</evidence>
<sequence length="643" mass="67056">MSSGPARAGGPVLLLGALGVVFGDIGTSPLYAFTTVLADGARGPARLTPELVYGMTSTVIWSMVLVVSLLYVRLLLRADNDGEGGLLALLALLRRTADGGRARSLAVLSVVAALGAAMFLGDSVITPAISVLSAAEGLEVSDPGLGRFVVPMALVVLAVLFVVQQFGTGSIGRFFGPVMVVWFASLTVLGAVSIAHHPGVLQALSPHWIVRYVATEPLTAFLSLGAVVLAFTGAEALYADLGHFGREAIARAWSFVVLPALVVAYLGQAAAVAADPAAAANPFYALVPGWLTLPMVVLATLATIIASQAVISGAFTVVQQASRLGLLPTVHVRHTSEEQAGQIYVPAVNWLVAAAVLALVVLFGSSAALASAYGLAVTVTVTVTATMFLALRTRQAAIGEVTGTASRASRAAAGLVLALVLVFLAANLPKIASGGWLPIGIGLVLVVVMTTWARGRATIDQRRRADSPPLLELLAEVAAPGSAVERVPGSAVFFSRHPDVTPGALSTMVEQVHTLQRVVLLLTIATVDRPSVTDEDRLQLDRLGDEHDGVCQATATYGYADHVDLAGLLARAVELSDGELDGLDPATTTFFVSDPVVVFDRGASMARWRQRVYLALDRVTPDAVDLFRLPSERTVVIGRQVTL</sequence>
<feature type="transmembrane region" description="Helical" evidence="12">
    <location>
        <begin position="12"/>
        <end position="31"/>
    </location>
</feature>
<gene>
    <name evidence="12" type="primary">kup</name>
    <name evidence="15" type="ORF">SAMN04488570_3079</name>
</gene>
<dbReference type="PANTHER" id="PTHR30540">
    <property type="entry name" value="OSMOTIC STRESS POTASSIUM TRANSPORTER"/>
    <property type="match status" value="1"/>
</dbReference>
<dbReference type="Pfam" id="PF22776">
    <property type="entry name" value="K_trans_C"/>
    <property type="match status" value="1"/>
</dbReference>
<comment type="catalytic activity">
    <reaction evidence="12">
        <text>K(+)(in) + H(+)(in) = K(+)(out) + H(+)(out)</text>
        <dbReference type="Rhea" id="RHEA:28490"/>
        <dbReference type="ChEBI" id="CHEBI:15378"/>
        <dbReference type="ChEBI" id="CHEBI:29103"/>
    </reaction>
</comment>
<feature type="transmembrane region" description="Helical" evidence="12">
    <location>
        <begin position="343"/>
        <end position="364"/>
    </location>
</feature>